<dbReference type="Proteomes" id="UP000321638">
    <property type="component" value="Unassembled WGS sequence"/>
</dbReference>
<dbReference type="Pfam" id="PF13649">
    <property type="entry name" value="Methyltransf_25"/>
    <property type="match status" value="1"/>
</dbReference>
<feature type="domain" description="Methyltransferase" evidence="1">
    <location>
        <begin position="57"/>
        <end position="154"/>
    </location>
</feature>
<dbReference type="InterPro" id="IPR041698">
    <property type="entry name" value="Methyltransf_25"/>
</dbReference>
<dbReference type="GO" id="GO:0032259">
    <property type="term" value="P:methylation"/>
    <property type="evidence" value="ECO:0007669"/>
    <property type="project" value="UniProtKB-KW"/>
</dbReference>
<evidence type="ECO:0000313" key="3">
    <source>
        <dbReference type="Proteomes" id="UP000321638"/>
    </source>
</evidence>
<dbReference type="EMBL" id="VDUZ01000066">
    <property type="protein sequence ID" value="TXL70076.1"/>
    <property type="molecule type" value="Genomic_DNA"/>
</dbReference>
<evidence type="ECO:0000313" key="2">
    <source>
        <dbReference type="EMBL" id="TXL70076.1"/>
    </source>
</evidence>
<keyword evidence="2" id="KW-0489">Methyltransferase</keyword>
<protein>
    <submittedName>
        <fullName evidence="2">Class I SAM-dependent methyltransferase</fullName>
    </submittedName>
</protein>
<dbReference type="Gene3D" id="3.40.50.150">
    <property type="entry name" value="Vaccinia Virus protein VP39"/>
    <property type="match status" value="1"/>
</dbReference>
<sequence length="295" mass="32501">MAGLGCLVRQRPRGGTGMSAFAAQWLDLREPADRRARNADLLATVARHFSDHAQIAVTDLGCGTGAMMRTLAPRLPARQSWRLVDQDTGLLDAVEQRCREMPPAMAWQPHQADLQEDLEAVMALPADLVTISALLDLTSIAWLERLAEAAATHQRPVYATLTYNGRIACEPADPFDAQVACAFDAHQRRDKGFGHASGPLASTQAIEQLAARRFIVRQADADWVLDDSERALQAELVQGWYQAACEEDVLDRQKLDGWLARRLAAVRAGRTRLTVGHCDIWAYPPAPRSRSSSRS</sequence>
<accession>A0A5C8P8J8</accession>
<dbReference type="AlphaFoldDB" id="A0A5C8P8J8"/>
<comment type="caution">
    <text evidence="2">The sequence shown here is derived from an EMBL/GenBank/DDBJ whole genome shotgun (WGS) entry which is preliminary data.</text>
</comment>
<dbReference type="GO" id="GO:0008168">
    <property type="term" value="F:methyltransferase activity"/>
    <property type="evidence" value="ECO:0007669"/>
    <property type="project" value="UniProtKB-KW"/>
</dbReference>
<dbReference type="OrthoDB" id="7273451at2"/>
<name>A0A5C8P8J8_9HYPH</name>
<gene>
    <name evidence="2" type="ORF">FHP25_36300</name>
</gene>
<keyword evidence="2" id="KW-0808">Transferase</keyword>
<reference evidence="2 3" key="1">
    <citation type="submission" date="2019-06" db="EMBL/GenBank/DDBJ databases">
        <title>New taxonomy in bacterial strain CC-CFT640, isolated from vineyard.</title>
        <authorList>
            <person name="Lin S.-Y."/>
            <person name="Tsai C.-F."/>
            <person name="Young C.-C."/>
        </authorList>
    </citation>
    <scope>NUCLEOTIDE SEQUENCE [LARGE SCALE GENOMIC DNA]</scope>
    <source>
        <strain evidence="2 3">CC-CFT640</strain>
    </source>
</reference>
<dbReference type="InterPro" id="IPR029063">
    <property type="entry name" value="SAM-dependent_MTases_sf"/>
</dbReference>
<organism evidence="2 3">
    <name type="scientific">Vineibacter terrae</name>
    <dbReference type="NCBI Taxonomy" id="2586908"/>
    <lineage>
        <taxon>Bacteria</taxon>
        <taxon>Pseudomonadati</taxon>
        <taxon>Pseudomonadota</taxon>
        <taxon>Alphaproteobacteria</taxon>
        <taxon>Hyphomicrobiales</taxon>
        <taxon>Vineibacter</taxon>
    </lineage>
</organism>
<dbReference type="SUPFAM" id="SSF53335">
    <property type="entry name" value="S-adenosyl-L-methionine-dependent methyltransferases"/>
    <property type="match status" value="1"/>
</dbReference>
<evidence type="ECO:0000259" key="1">
    <source>
        <dbReference type="Pfam" id="PF13649"/>
    </source>
</evidence>
<proteinExistence type="predicted"/>
<keyword evidence="3" id="KW-1185">Reference proteome</keyword>